<sequence>MGRSELPGDEQTISEREESLALAVAEFLAKRNEGQPIEIDAFASQYPELEIELHEWLVLFEIPTLAGRAMPDRGKAWERFKTKVFTGEIVASPSLGEYMQQSAALNAGELAGSGLSPEVVEALKKDATPLNDLKNYGLADYAALAKRYGVKDAAFPRLLKWLKNAVKSLSVPATPTMRGMAFARDSETRTQNLSEAEILEALKGEEEQE</sequence>
<protein>
    <submittedName>
        <fullName evidence="1">Uncharacterized protein</fullName>
    </submittedName>
</protein>
<evidence type="ECO:0000313" key="4">
    <source>
        <dbReference type="Proteomes" id="UP001431572"/>
    </source>
</evidence>
<gene>
    <name evidence="1" type="ORF">HXX08_18670</name>
    <name evidence="2" type="ORF">OZ401_003416</name>
</gene>
<name>A0A8T7M7G1_9CHLR</name>
<dbReference type="EMBL" id="CP128400">
    <property type="protein sequence ID" value="WJW69786.1"/>
    <property type="molecule type" value="Genomic_DNA"/>
</dbReference>
<keyword evidence="4" id="KW-1185">Reference proteome</keyword>
<dbReference type="RefSeq" id="WP_341471659.1">
    <property type="nucleotide sequence ID" value="NZ_CP128400.1"/>
</dbReference>
<proteinExistence type="predicted"/>
<dbReference type="EMBL" id="JACATZ010000003">
    <property type="protein sequence ID" value="NWJ47882.1"/>
    <property type="molecule type" value="Genomic_DNA"/>
</dbReference>
<accession>A0A8T7M7G1</accession>
<evidence type="ECO:0000313" key="3">
    <source>
        <dbReference type="Proteomes" id="UP000521676"/>
    </source>
</evidence>
<dbReference type="AlphaFoldDB" id="A0A8T7M7G1"/>
<dbReference type="Proteomes" id="UP001431572">
    <property type="component" value="Chromosome 2"/>
</dbReference>
<dbReference type="Proteomes" id="UP000521676">
    <property type="component" value="Unassembled WGS sequence"/>
</dbReference>
<evidence type="ECO:0000313" key="1">
    <source>
        <dbReference type="EMBL" id="NWJ47882.1"/>
    </source>
</evidence>
<evidence type="ECO:0000313" key="2">
    <source>
        <dbReference type="EMBL" id="WJW69786.1"/>
    </source>
</evidence>
<organism evidence="1 3">
    <name type="scientific">Candidatus Chlorohelix allophototropha</name>
    <dbReference type="NCBI Taxonomy" id="3003348"/>
    <lineage>
        <taxon>Bacteria</taxon>
        <taxon>Bacillati</taxon>
        <taxon>Chloroflexota</taxon>
        <taxon>Chloroflexia</taxon>
        <taxon>Candidatus Chloroheliales</taxon>
        <taxon>Candidatus Chloroheliaceae</taxon>
        <taxon>Candidatus Chlorohelix</taxon>
    </lineage>
</organism>
<reference evidence="1 3" key="1">
    <citation type="submission" date="2020-06" db="EMBL/GenBank/DDBJ databases">
        <title>Anoxygenic phototrophic Chloroflexota member uses a Type I reaction center.</title>
        <authorList>
            <person name="Tsuji J.M."/>
            <person name="Shaw N.A."/>
            <person name="Nagashima S."/>
            <person name="Venkiteswaran J."/>
            <person name="Schiff S.L."/>
            <person name="Hanada S."/>
            <person name="Tank M."/>
            <person name="Neufeld J.D."/>
        </authorList>
    </citation>
    <scope>NUCLEOTIDE SEQUENCE [LARGE SCALE GENOMIC DNA]</scope>
    <source>
        <strain evidence="1">L227-S17</strain>
    </source>
</reference>
<reference evidence="2" key="2">
    <citation type="journal article" date="2024" name="Nature">
        <title>Anoxygenic phototroph of the Chloroflexota uses a type I reaction centre.</title>
        <authorList>
            <person name="Tsuji J.M."/>
            <person name="Shaw N.A."/>
            <person name="Nagashima S."/>
            <person name="Venkiteswaran J.J."/>
            <person name="Schiff S.L."/>
            <person name="Watanabe T."/>
            <person name="Fukui M."/>
            <person name="Hanada S."/>
            <person name="Tank M."/>
            <person name="Neufeld J.D."/>
        </authorList>
    </citation>
    <scope>NUCLEOTIDE SEQUENCE</scope>
    <source>
        <strain evidence="2">L227-S17</strain>
    </source>
</reference>